<sequence>MRAFLHFSSLILASAVLAGCNFATLSAKPGDALQDKATAHPPAPGQAAAQAPAATHLTGVDYVISRVIKEDFQCRDSLVLNVSEAPGNPREFIIKGKNFTYHMVPTVVPSGAIRLENMAQKVIWLQVSGRAMLIDQAKSKRLANECIPVSRLAAHEAEQARAQAAAQAKAPAAQPTKKVAAKAKAATAKAKASAKAKTSAKSQAKK</sequence>
<organism evidence="3 4">
    <name type="scientific">Allofranklinella schreckenbergeri</name>
    <dbReference type="NCBI Taxonomy" id="1076744"/>
    <lineage>
        <taxon>Bacteria</taxon>
        <taxon>Pseudomonadati</taxon>
        <taxon>Pseudomonadota</taxon>
        <taxon>Betaproteobacteria</taxon>
        <taxon>Burkholderiales</taxon>
        <taxon>Comamonadaceae</taxon>
        <taxon>Allofranklinella</taxon>
    </lineage>
</organism>
<evidence type="ECO:0000256" key="2">
    <source>
        <dbReference type="SAM" id="SignalP"/>
    </source>
</evidence>
<protein>
    <recommendedName>
        <fullName evidence="5">Lipoprotein</fullName>
    </recommendedName>
</protein>
<evidence type="ECO:0000256" key="1">
    <source>
        <dbReference type="SAM" id="MobiDB-lite"/>
    </source>
</evidence>
<feature type="region of interest" description="Disordered" evidence="1">
    <location>
        <begin position="165"/>
        <end position="206"/>
    </location>
</feature>
<dbReference type="EMBL" id="RDQK01000003">
    <property type="protein sequence ID" value="RMX11415.1"/>
    <property type="molecule type" value="Genomic_DNA"/>
</dbReference>
<feature type="signal peptide" evidence="2">
    <location>
        <begin position="1"/>
        <end position="18"/>
    </location>
</feature>
<comment type="caution">
    <text evidence="3">The sequence shown here is derived from an EMBL/GenBank/DDBJ whole genome shotgun (WGS) entry which is preliminary data.</text>
</comment>
<keyword evidence="2" id="KW-0732">Signal</keyword>
<dbReference type="PROSITE" id="PS51257">
    <property type="entry name" value="PROKAR_LIPOPROTEIN"/>
    <property type="match status" value="1"/>
</dbReference>
<dbReference type="RefSeq" id="WP_122247440.1">
    <property type="nucleotide sequence ID" value="NZ_RDQK01000003.1"/>
</dbReference>
<feature type="chain" id="PRO_5018089894" description="Lipoprotein" evidence="2">
    <location>
        <begin position="19"/>
        <end position="206"/>
    </location>
</feature>
<dbReference type="Proteomes" id="UP000281171">
    <property type="component" value="Unassembled WGS sequence"/>
</dbReference>
<accession>A0A3M6R835</accession>
<proteinExistence type="predicted"/>
<reference evidence="3 4" key="1">
    <citation type="submission" date="2018-10" db="EMBL/GenBank/DDBJ databases">
        <title>Comamonadaceae CDC group NO-1 genome sequencing and assembly.</title>
        <authorList>
            <person name="Bernier A.-M."/>
            <person name="Bernard K."/>
        </authorList>
    </citation>
    <scope>NUCLEOTIDE SEQUENCE [LARGE SCALE GENOMIC DNA]</scope>
    <source>
        <strain evidence="3 4">NML180581</strain>
    </source>
</reference>
<evidence type="ECO:0008006" key="5">
    <source>
        <dbReference type="Google" id="ProtNLM"/>
    </source>
</evidence>
<evidence type="ECO:0000313" key="4">
    <source>
        <dbReference type="Proteomes" id="UP000281171"/>
    </source>
</evidence>
<gene>
    <name evidence="3" type="ORF">EBQ24_01705</name>
</gene>
<evidence type="ECO:0000313" key="3">
    <source>
        <dbReference type="EMBL" id="RMX11415.1"/>
    </source>
</evidence>
<name>A0A3M6R835_9BURK</name>
<dbReference type="AlphaFoldDB" id="A0A3M6R835"/>